<comment type="caution">
    <text evidence="2">The sequence shown here is derived from an EMBL/GenBank/DDBJ whole genome shotgun (WGS) entry which is preliminary data.</text>
</comment>
<dbReference type="EMBL" id="JEMT01029717">
    <property type="protein sequence ID" value="EXX51122.1"/>
    <property type="molecule type" value="Genomic_DNA"/>
</dbReference>
<keyword evidence="3" id="KW-1185">Reference proteome</keyword>
<evidence type="ECO:0000256" key="1">
    <source>
        <dbReference type="SAM" id="MobiDB-lite"/>
    </source>
</evidence>
<proteinExistence type="predicted"/>
<dbReference type="AlphaFoldDB" id="A0A015I2C6"/>
<sequence>MKEIRKAAVDNLELRKELTNSIDSIQRFLDNRTSHLSLHNQNFKSALPAKDEDMKYFFEAIHDIESEISAENTTAQDLKKHLNIQQFLKTHCQSRQYTFQVKAPDESSQLGSTRESSRVESSSIQEFSIT</sequence>
<feature type="region of interest" description="Disordered" evidence="1">
    <location>
        <begin position="100"/>
        <end position="130"/>
    </location>
</feature>
<organism evidence="2 3">
    <name type="scientific">Rhizophagus irregularis (strain DAOM 197198w)</name>
    <name type="common">Glomus intraradices</name>
    <dbReference type="NCBI Taxonomy" id="1432141"/>
    <lineage>
        <taxon>Eukaryota</taxon>
        <taxon>Fungi</taxon>
        <taxon>Fungi incertae sedis</taxon>
        <taxon>Mucoromycota</taxon>
        <taxon>Glomeromycotina</taxon>
        <taxon>Glomeromycetes</taxon>
        <taxon>Glomerales</taxon>
        <taxon>Glomeraceae</taxon>
        <taxon>Rhizophagus</taxon>
    </lineage>
</organism>
<name>A0A015I2C6_RHIIW</name>
<reference evidence="2 3" key="1">
    <citation type="submission" date="2014-02" db="EMBL/GenBank/DDBJ databases">
        <title>Single nucleus genome sequencing reveals high similarity among nuclei of an endomycorrhizal fungus.</title>
        <authorList>
            <person name="Lin K."/>
            <person name="Geurts R."/>
            <person name="Zhang Z."/>
            <person name="Limpens E."/>
            <person name="Saunders D.G."/>
            <person name="Mu D."/>
            <person name="Pang E."/>
            <person name="Cao H."/>
            <person name="Cha H."/>
            <person name="Lin T."/>
            <person name="Zhou Q."/>
            <person name="Shang Y."/>
            <person name="Li Y."/>
            <person name="Ivanov S."/>
            <person name="Sharma T."/>
            <person name="Velzen R.V."/>
            <person name="Ruijter N.D."/>
            <person name="Aanen D.K."/>
            <person name="Win J."/>
            <person name="Kamoun S."/>
            <person name="Bisseling T."/>
            <person name="Huang S."/>
        </authorList>
    </citation>
    <scope>NUCLEOTIDE SEQUENCE [LARGE SCALE GENOMIC DNA]</scope>
    <source>
        <strain evidence="3">DAOM197198w</strain>
    </source>
</reference>
<accession>A0A015I2C6</accession>
<dbReference type="Proteomes" id="UP000022910">
    <property type="component" value="Unassembled WGS sequence"/>
</dbReference>
<evidence type="ECO:0000313" key="3">
    <source>
        <dbReference type="Proteomes" id="UP000022910"/>
    </source>
</evidence>
<protein>
    <submittedName>
        <fullName evidence="2">Uncharacterized protein</fullName>
    </submittedName>
</protein>
<dbReference type="HOGENOM" id="CLU_1982732_0_0_1"/>
<gene>
    <name evidence="2" type="ORF">RirG_264430</name>
</gene>
<evidence type="ECO:0000313" key="2">
    <source>
        <dbReference type="EMBL" id="EXX51122.1"/>
    </source>
</evidence>